<dbReference type="OrthoDB" id="5983381at2759"/>
<gene>
    <name evidence="2" type="ORF">CJOHNSTONI_LOCUS1775</name>
</gene>
<feature type="region of interest" description="Disordered" evidence="1">
    <location>
        <begin position="1"/>
        <end position="90"/>
    </location>
</feature>
<dbReference type="AlphaFoldDB" id="A0A8J2LYJ3"/>
<feature type="non-terminal residue" evidence="2">
    <location>
        <position position="1"/>
    </location>
</feature>
<feature type="compositionally biased region" description="Polar residues" evidence="1">
    <location>
        <begin position="24"/>
        <end position="37"/>
    </location>
</feature>
<dbReference type="Proteomes" id="UP000746747">
    <property type="component" value="Unassembled WGS sequence"/>
</dbReference>
<evidence type="ECO:0000256" key="1">
    <source>
        <dbReference type="SAM" id="MobiDB-lite"/>
    </source>
</evidence>
<sequence length="119" mass="13619">ACGPQMRDIIRPVGPPGIDGCDGNQGNPGPKGSTTQKGMRGIQGPHGHKEVKAIRERWGRKDESPRELATRRGRRYRNNGRRKKATGNEISGRYRKFYKAKFHKISKLQHHHHHYSLLY</sequence>
<comment type="caution">
    <text evidence="2">The sequence shown here is derived from an EMBL/GenBank/DDBJ whole genome shotgun (WGS) entry which is preliminary data.</text>
</comment>
<protein>
    <submittedName>
        <fullName evidence="2">Uncharacterized protein</fullName>
    </submittedName>
</protein>
<accession>A0A8J2LYJ3</accession>
<feature type="compositionally biased region" description="Basic and acidic residues" evidence="1">
    <location>
        <begin position="47"/>
        <end position="70"/>
    </location>
</feature>
<evidence type="ECO:0000313" key="2">
    <source>
        <dbReference type="EMBL" id="CAG9531369.1"/>
    </source>
</evidence>
<keyword evidence="3" id="KW-1185">Reference proteome</keyword>
<evidence type="ECO:0000313" key="3">
    <source>
        <dbReference type="Proteomes" id="UP000746747"/>
    </source>
</evidence>
<proteinExistence type="predicted"/>
<reference evidence="2" key="1">
    <citation type="submission" date="2021-09" db="EMBL/GenBank/DDBJ databases">
        <authorList>
            <consortium name="Pathogen Informatics"/>
        </authorList>
    </citation>
    <scope>NUCLEOTIDE SEQUENCE</scope>
</reference>
<feature type="compositionally biased region" description="Basic residues" evidence="1">
    <location>
        <begin position="71"/>
        <end position="85"/>
    </location>
</feature>
<name>A0A8J2LYJ3_9BILA</name>
<dbReference type="EMBL" id="CAKAEH010000557">
    <property type="protein sequence ID" value="CAG9531369.1"/>
    <property type="molecule type" value="Genomic_DNA"/>
</dbReference>
<organism evidence="2 3">
    <name type="scientific">Cercopithifilaria johnstoni</name>
    <dbReference type="NCBI Taxonomy" id="2874296"/>
    <lineage>
        <taxon>Eukaryota</taxon>
        <taxon>Metazoa</taxon>
        <taxon>Ecdysozoa</taxon>
        <taxon>Nematoda</taxon>
        <taxon>Chromadorea</taxon>
        <taxon>Rhabditida</taxon>
        <taxon>Spirurina</taxon>
        <taxon>Spiruromorpha</taxon>
        <taxon>Filarioidea</taxon>
        <taxon>Onchocercidae</taxon>
        <taxon>Cercopithifilaria</taxon>
    </lineage>
</organism>